<name>A0A371CHS7_9APHY</name>
<protein>
    <submittedName>
        <fullName evidence="1">Uncharacterized protein</fullName>
    </submittedName>
</protein>
<keyword evidence="2" id="KW-1185">Reference proteome</keyword>
<reference evidence="1 2" key="1">
    <citation type="journal article" date="2018" name="Biotechnol. Biofuels">
        <title>Integrative visual omics of the white-rot fungus Polyporus brumalis exposes the biotechnological potential of its oxidative enzymes for delignifying raw plant biomass.</title>
        <authorList>
            <person name="Miyauchi S."/>
            <person name="Rancon A."/>
            <person name="Drula E."/>
            <person name="Hage H."/>
            <person name="Chaduli D."/>
            <person name="Favel A."/>
            <person name="Grisel S."/>
            <person name="Henrissat B."/>
            <person name="Herpoel-Gimbert I."/>
            <person name="Ruiz-Duenas F.J."/>
            <person name="Chevret D."/>
            <person name="Hainaut M."/>
            <person name="Lin J."/>
            <person name="Wang M."/>
            <person name="Pangilinan J."/>
            <person name="Lipzen A."/>
            <person name="Lesage-Meessen L."/>
            <person name="Navarro D."/>
            <person name="Riley R."/>
            <person name="Grigoriev I.V."/>
            <person name="Zhou S."/>
            <person name="Raouche S."/>
            <person name="Rosso M.N."/>
        </authorList>
    </citation>
    <scope>NUCLEOTIDE SEQUENCE [LARGE SCALE GENOMIC DNA]</scope>
    <source>
        <strain evidence="1 2">BRFM 1820</strain>
    </source>
</reference>
<evidence type="ECO:0000313" key="1">
    <source>
        <dbReference type="EMBL" id="RDX39821.1"/>
    </source>
</evidence>
<organism evidence="1 2">
    <name type="scientific">Lentinus brumalis</name>
    <dbReference type="NCBI Taxonomy" id="2498619"/>
    <lineage>
        <taxon>Eukaryota</taxon>
        <taxon>Fungi</taxon>
        <taxon>Dikarya</taxon>
        <taxon>Basidiomycota</taxon>
        <taxon>Agaricomycotina</taxon>
        <taxon>Agaricomycetes</taxon>
        <taxon>Polyporales</taxon>
        <taxon>Polyporaceae</taxon>
        <taxon>Lentinus</taxon>
    </lineage>
</organism>
<proteinExistence type="predicted"/>
<sequence>MAFVAASDTILARDLWPQGCGRLTNDTVDMNNLPVRRVVPTAFEDLLAWLCVDADSGNSASVWLHPDVADGQRRPVVVRLQGIVQDTCLRALGDWNGQADGAPRAMQRLTLTGSHFPDAFLPQLHAVENIRDTVLHLLGRPGVERTRQGSDIVLKRRVFTRVNAGHTAGQNVTLSASEDPSGRAARLRQLWKIDRRVAASLQESGGVLRKADPLAIKVGDLVDVAVSVQAVTIRTRAGRRTDVMFVPLHVVRLKTAREMQVWMTDFVPTTIMRPVSNRSLFWTACRRRSV</sequence>
<accession>A0A371CHS7</accession>
<dbReference type="Proteomes" id="UP000256964">
    <property type="component" value="Unassembled WGS sequence"/>
</dbReference>
<dbReference type="OrthoDB" id="3270129at2759"/>
<gene>
    <name evidence="1" type="ORF">OH76DRAFT_1459637</name>
</gene>
<dbReference type="EMBL" id="KZ857640">
    <property type="protein sequence ID" value="RDX39821.1"/>
    <property type="molecule type" value="Genomic_DNA"/>
</dbReference>
<dbReference type="AlphaFoldDB" id="A0A371CHS7"/>
<evidence type="ECO:0000313" key="2">
    <source>
        <dbReference type="Proteomes" id="UP000256964"/>
    </source>
</evidence>